<dbReference type="PANTHER" id="PTHR38730">
    <property type="entry name" value="SLL7028 PROTEIN"/>
    <property type="match status" value="1"/>
</dbReference>
<protein>
    <submittedName>
        <fullName evidence="3">Metal-dependent peptidase</fullName>
    </submittedName>
</protein>
<dbReference type="PANTHER" id="PTHR38730:SF1">
    <property type="entry name" value="SLL7028 PROTEIN"/>
    <property type="match status" value="1"/>
</dbReference>
<evidence type="ECO:0000259" key="1">
    <source>
        <dbReference type="Pfam" id="PF09967"/>
    </source>
</evidence>
<keyword evidence="4" id="KW-1185">Reference proteome</keyword>
<gene>
    <name evidence="3" type="ORF">J2T60_001633</name>
</gene>
<dbReference type="Pfam" id="PF09967">
    <property type="entry name" value="DUF2201"/>
    <property type="match status" value="1"/>
</dbReference>
<sequence>MSAALSQTEQHRKAEALARWQSDRAWLLTAQPFIARLAMRLDLVPVIDDRVPTACTDGRHAFVNAEWLLSLSPNDRRFVLAHEVWHCVLGHLRRAGHRQARLWNLAVDHEVNTLLMQDGLKAPEGAVHYPEKAGCSAEVVYQWLLDNPPDEGDQPLDGHGCPLGQPGPKARMDPDYRPVTPDAALEEAWQQGVIDAAAQEPGSVPKRLHRWINSLAESRVPWQTLLRRFITRSFDRQFRWTPPNRRFLSQGLYLPGQRGERLDIAVAIDTSGSTDRILPQFVAELRAILHGFGRYRITILLCDADIHAHWELEDGDPLPELDTISGGGGTDFHPVFQALSQTPPQALIYLTDGFGPAPDEGPPWPTLWVTDQRGRKPANWGEWVQIDKGT</sequence>
<feature type="domain" description="Putative metallopeptidase" evidence="2">
    <location>
        <begin position="22"/>
        <end position="256"/>
    </location>
</feature>
<reference evidence="3 4" key="1">
    <citation type="submission" date="2022-03" db="EMBL/GenBank/DDBJ databases">
        <title>Genomic Encyclopedia of Type Strains, Phase III (KMG-III): the genomes of soil and plant-associated and newly described type strains.</title>
        <authorList>
            <person name="Whitman W."/>
        </authorList>
    </citation>
    <scope>NUCLEOTIDE SEQUENCE [LARGE SCALE GENOMIC DNA]</scope>
    <source>
        <strain evidence="3 4">BSker1</strain>
    </source>
</reference>
<dbReference type="Pfam" id="PF13203">
    <property type="entry name" value="DUF2201_N"/>
    <property type="match status" value="1"/>
</dbReference>
<feature type="domain" description="VWA-like" evidence="1">
    <location>
        <begin position="264"/>
        <end position="387"/>
    </location>
</feature>
<dbReference type="RefSeq" id="WP_253448144.1">
    <property type="nucleotide sequence ID" value="NZ_JALJYF010000002.1"/>
</dbReference>
<evidence type="ECO:0000313" key="3">
    <source>
        <dbReference type="EMBL" id="MCP1727633.1"/>
    </source>
</evidence>
<accession>A0ABT1G8I4</accession>
<name>A0ABT1G8I4_9GAMM</name>
<evidence type="ECO:0000259" key="2">
    <source>
        <dbReference type="Pfam" id="PF13203"/>
    </source>
</evidence>
<dbReference type="InterPro" id="IPR025154">
    <property type="entry name" value="Put_metallopeptidase_dom"/>
</dbReference>
<dbReference type="InterPro" id="IPR018698">
    <property type="entry name" value="VWA-like_dom"/>
</dbReference>
<comment type="caution">
    <text evidence="3">The sequence shown here is derived from an EMBL/GenBank/DDBJ whole genome shotgun (WGS) entry which is preliminary data.</text>
</comment>
<organism evidence="3 4">
    <name type="scientific">Natronospira proteinivora</name>
    <dbReference type="NCBI Taxonomy" id="1807133"/>
    <lineage>
        <taxon>Bacteria</taxon>
        <taxon>Pseudomonadati</taxon>
        <taxon>Pseudomonadota</taxon>
        <taxon>Gammaproteobacteria</taxon>
        <taxon>Natronospirales</taxon>
        <taxon>Natronospiraceae</taxon>
        <taxon>Natronospira</taxon>
    </lineage>
</organism>
<dbReference type="InterPro" id="IPR036465">
    <property type="entry name" value="vWFA_dom_sf"/>
</dbReference>
<evidence type="ECO:0000313" key="4">
    <source>
        <dbReference type="Proteomes" id="UP001523550"/>
    </source>
</evidence>
<dbReference type="Proteomes" id="UP001523550">
    <property type="component" value="Unassembled WGS sequence"/>
</dbReference>
<proteinExistence type="predicted"/>
<dbReference type="SUPFAM" id="SSF53300">
    <property type="entry name" value="vWA-like"/>
    <property type="match status" value="1"/>
</dbReference>
<dbReference type="EMBL" id="JALJYF010000002">
    <property type="protein sequence ID" value="MCP1727633.1"/>
    <property type="molecule type" value="Genomic_DNA"/>
</dbReference>